<sequence length="112" mass="11671">MLGCSDARMLGCSDARMLGCSDARMLGCSDARMLGCSDARMLGCSDARMLGCSDARMLGMGLRAFGFPDAIFTCLVSLKWAPIAGAEGAGVPEVETTNTQRTIARILIAGAQ</sequence>
<evidence type="ECO:0000313" key="1">
    <source>
        <dbReference type="EMBL" id="XBH22070.1"/>
    </source>
</evidence>
<dbReference type="AlphaFoldDB" id="A0AAU7DYD5"/>
<name>A0AAU7DYD5_9MICO</name>
<dbReference type="EMBL" id="CP146203">
    <property type="protein sequence ID" value="XBH22070.1"/>
    <property type="molecule type" value="Genomic_DNA"/>
</dbReference>
<gene>
    <name evidence="1" type="ORF">V5R04_02240</name>
</gene>
<protein>
    <recommendedName>
        <fullName evidence="2">Carbonic anhydrase</fullName>
    </recommendedName>
</protein>
<organism evidence="1">
    <name type="scientific">Jonesiaceae bacterium BS-20</name>
    <dbReference type="NCBI Taxonomy" id="3120821"/>
    <lineage>
        <taxon>Bacteria</taxon>
        <taxon>Bacillati</taxon>
        <taxon>Actinomycetota</taxon>
        <taxon>Actinomycetes</taxon>
        <taxon>Micrococcales</taxon>
        <taxon>Jonesiaceae</taxon>
    </lineage>
</organism>
<reference evidence="1" key="1">
    <citation type="submission" date="2024-02" db="EMBL/GenBank/DDBJ databases">
        <title>Tomenella chthoni gen. nov. sp. nov., a member of the family Jonesiaceae isolated from bat guano.</title>
        <authorList>
            <person name="Miller S.L."/>
            <person name="King J."/>
            <person name="Sankaranarayanan K."/>
            <person name="Lawson P.A."/>
        </authorList>
    </citation>
    <scope>NUCLEOTIDE SEQUENCE</scope>
    <source>
        <strain evidence="1">BS-20</strain>
    </source>
</reference>
<evidence type="ECO:0008006" key="2">
    <source>
        <dbReference type="Google" id="ProtNLM"/>
    </source>
</evidence>
<proteinExistence type="predicted"/>
<accession>A0AAU7DYD5</accession>